<evidence type="ECO:0000256" key="1">
    <source>
        <dbReference type="ARBA" id="ARBA00004370"/>
    </source>
</evidence>
<dbReference type="RefSeq" id="WP_249474434.1">
    <property type="nucleotide sequence ID" value="NZ_JAMBEP010000002.1"/>
</dbReference>
<sequence>MHRNALFRGCTRPAMFMGVPYVPFFIGAGSCLLLAMYFDMFLLLLIPPVIFVMRQMARRDEMVFRLLGLRWQFKFKAKNLNRNAGMWVFSPNAYRPRPGAADVASVRQLPSKRATRR</sequence>
<evidence type="ECO:0000313" key="8">
    <source>
        <dbReference type="Proteomes" id="UP001431217"/>
    </source>
</evidence>
<keyword evidence="3 6" id="KW-1133">Transmembrane helix</keyword>
<feature type="transmembrane region" description="Helical" evidence="6">
    <location>
        <begin position="24"/>
        <end position="52"/>
    </location>
</feature>
<dbReference type="InterPro" id="IPR007792">
    <property type="entry name" value="T4SS_VirB3/TrbD/AvhB"/>
</dbReference>
<gene>
    <name evidence="7" type="ORF">M2650_10805</name>
</gene>
<dbReference type="PROSITE" id="PS51257">
    <property type="entry name" value="PROKAR_LIPOPROTEIN"/>
    <property type="match status" value="1"/>
</dbReference>
<keyword evidence="8" id="KW-1185">Reference proteome</keyword>
<evidence type="ECO:0000256" key="4">
    <source>
        <dbReference type="ARBA" id="ARBA00023136"/>
    </source>
</evidence>
<dbReference type="Proteomes" id="UP001431217">
    <property type="component" value="Unassembled WGS sequence"/>
</dbReference>
<evidence type="ECO:0000256" key="2">
    <source>
        <dbReference type="ARBA" id="ARBA00022692"/>
    </source>
</evidence>
<proteinExistence type="predicted"/>
<organism evidence="7 8">
    <name type="scientific">Luteimonas galliterrae</name>
    <dbReference type="NCBI Taxonomy" id="2940486"/>
    <lineage>
        <taxon>Bacteria</taxon>
        <taxon>Pseudomonadati</taxon>
        <taxon>Pseudomonadota</taxon>
        <taxon>Gammaproteobacteria</taxon>
        <taxon>Lysobacterales</taxon>
        <taxon>Lysobacteraceae</taxon>
        <taxon>Luteimonas</taxon>
    </lineage>
</organism>
<protein>
    <submittedName>
        <fullName evidence="7">VirB3 family type IV secretion system protein</fullName>
    </submittedName>
</protein>
<name>A0ABT0MKJ7_9GAMM</name>
<accession>A0ABT0MKJ7</accession>
<evidence type="ECO:0000313" key="7">
    <source>
        <dbReference type="EMBL" id="MCL1635113.1"/>
    </source>
</evidence>
<keyword evidence="2 6" id="KW-0812">Transmembrane</keyword>
<comment type="caution">
    <text evidence="7">The sequence shown here is derived from an EMBL/GenBank/DDBJ whole genome shotgun (WGS) entry which is preliminary data.</text>
</comment>
<evidence type="ECO:0000256" key="3">
    <source>
        <dbReference type="ARBA" id="ARBA00022989"/>
    </source>
</evidence>
<feature type="region of interest" description="Disordered" evidence="5">
    <location>
        <begin position="95"/>
        <end position="117"/>
    </location>
</feature>
<keyword evidence="4 6" id="KW-0472">Membrane</keyword>
<dbReference type="EMBL" id="JAMBEP010000002">
    <property type="protein sequence ID" value="MCL1635113.1"/>
    <property type="molecule type" value="Genomic_DNA"/>
</dbReference>
<comment type="subcellular location">
    <subcellularLocation>
        <location evidence="1">Membrane</location>
    </subcellularLocation>
</comment>
<evidence type="ECO:0000256" key="6">
    <source>
        <dbReference type="SAM" id="Phobius"/>
    </source>
</evidence>
<dbReference type="Pfam" id="PF05101">
    <property type="entry name" value="VirB3"/>
    <property type="match status" value="1"/>
</dbReference>
<reference evidence="7 8" key="1">
    <citation type="submission" date="2022-05" db="EMBL/GenBank/DDBJ databases">
        <title>Luteimonas sp. SX5, whole genome shotgun sequencing project.</title>
        <authorList>
            <person name="Zhao G."/>
            <person name="Shen L."/>
        </authorList>
    </citation>
    <scope>NUCLEOTIDE SEQUENCE [LARGE SCALE GENOMIC DNA]</scope>
    <source>
        <strain evidence="7 8">SX5</strain>
    </source>
</reference>
<evidence type="ECO:0000256" key="5">
    <source>
        <dbReference type="SAM" id="MobiDB-lite"/>
    </source>
</evidence>